<name>A0A9W9TSM5_9EURO</name>
<comment type="caution">
    <text evidence="4">The sequence shown here is derived from an EMBL/GenBank/DDBJ whole genome shotgun (WGS) entry which is preliminary data.</text>
</comment>
<reference evidence="4" key="1">
    <citation type="submission" date="2022-11" db="EMBL/GenBank/DDBJ databases">
        <authorList>
            <person name="Petersen C."/>
        </authorList>
    </citation>
    <scope>NUCLEOTIDE SEQUENCE</scope>
    <source>
        <strain evidence="4">IBT 19713</strain>
    </source>
</reference>
<dbReference type="GeneID" id="83200447"/>
<dbReference type="Gene3D" id="3.40.50.720">
    <property type="entry name" value="NAD(P)-binding Rossmann-like Domain"/>
    <property type="match status" value="1"/>
</dbReference>
<dbReference type="RefSeq" id="XP_058332147.1">
    <property type="nucleotide sequence ID" value="XM_058473144.1"/>
</dbReference>
<gene>
    <name evidence="4" type="ORF">N7468_003847</name>
</gene>
<comment type="similarity">
    <text evidence="1">Belongs to the short-chain dehydrogenases/reductases (SDR) family.</text>
</comment>
<keyword evidence="2" id="KW-0521">NADP</keyword>
<evidence type="ECO:0000256" key="3">
    <source>
        <dbReference type="ARBA" id="ARBA00023002"/>
    </source>
</evidence>
<evidence type="ECO:0000256" key="1">
    <source>
        <dbReference type="ARBA" id="ARBA00006484"/>
    </source>
</evidence>
<reference evidence="4" key="2">
    <citation type="journal article" date="2023" name="IMA Fungus">
        <title>Comparative genomic study of the Penicillium genus elucidates a diverse pangenome and 15 lateral gene transfer events.</title>
        <authorList>
            <person name="Petersen C."/>
            <person name="Sorensen T."/>
            <person name="Nielsen M.R."/>
            <person name="Sondergaard T.E."/>
            <person name="Sorensen J.L."/>
            <person name="Fitzpatrick D.A."/>
            <person name="Frisvad J.C."/>
            <person name="Nielsen K.L."/>
        </authorList>
    </citation>
    <scope>NUCLEOTIDE SEQUENCE</scope>
    <source>
        <strain evidence="4">IBT 19713</strain>
    </source>
</reference>
<keyword evidence="3" id="KW-0560">Oxidoreductase</keyword>
<dbReference type="SUPFAM" id="SSF51735">
    <property type="entry name" value="NAD(P)-binding Rossmann-fold domains"/>
    <property type="match status" value="1"/>
</dbReference>
<dbReference type="PANTHER" id="PTHR24320:SF154">
    <property type="entry name" value="OXIDOREDUCTASE, SHORT-CHAIN DEHYDROGENASE_REDUCTASE FAMILY (AFU_ORTHOLOGUE AFUA_2G04560)"/>
    <property type="match status" value="1"/>
</dbReference>
<dbReference type="Proteomes" id="UP001150941">
    <property type="component" value="Unassembled WGS sequence"/>
</dbReference>
<dbReference type="PANTHER" id="PTHR24320">
    <property type="entry name" value="RETINOL DEHYDROGENASE"/>
    <property type="match status" value="1"/>
</dbReference>
<dbReference type="AlphaFoldDB" id="A0A9W9TSM5"/>
<evidence type="ECO:0000256" key="2">
    <source>
        <dbReference type="ARBA" id="ARBA00022857"/>
    </source>
</evidence>
<keyword evidence="5" id="KW-1185">Reference proteome</keyword>
<dbReference type="EMBL" id="JAPQKS010000003">
    <property type="protein sequence ID" value="KAJ5239228.1"/>
    <property type="molecule type" value="Genomic_DNA"/>
</dbReference>
<protein>
    <recommendedName>
        <fullName evidence="6">Oxidoreductase</fullName>
    </recommendedName>
</protein>
<dbReference type="InterPro" id="IPR002347">
    <property type="entry name" value="SDR_fam"/>
</dbReference>
<evidence type="ECO:0000313" key="4">
    <source>
        <dbReference type="EMBL" id="KAJ5239228.1"/>
    </source>
</evidence>
<evidence type="ECO:0000313" key="5">
    <source>
        <dbReference type="Proteomes" id="UP001150941"/>
    </source>
</evidence>
<sequence length="301" mass="33174">MGLDYDIDKETPDLSGKTFFITGGTGGLGAETAHHLARHNAKDVWISGRNAKNAQKVIDKNIASGSKTNVTFIKCDLASLASVKRAAEAFLEYCPEGPDVLMCVAGIMATPPGLTADGYEVQFGTNHLGHALLIKKLLPFLQAKATQGKDPRIVILTSQAWMMHPRGGIIFDKLRTTQESMLMGTWFRYGQSKVANLIYARELARRHPEITTVSIHPGVVLTDLLGTLRPQHRAFVYAASWWQMLQPHEDVGGYYSEREFGSGGYYEPVGKLKNKSLDSTATDEALATRLWDWTEAALEGY</sequence>
<organism evidence="4 5">
    <name type="scientific">Penicillium chermesinum</name>
    <dbReference type="NCBI Taxonomy" id="63820"/>
    <lineage>
        <taxon>Eukaryota</taxon>
        <taxon>Fungi</taxon>
        <taxon>Dikarya</taxon>
        <taxon>Ascomycota</taxon>
        <taxon>Pezizomycotina</taxon>
        <taxon>Eurotiomycetes</taxon>
        <taxon>Eurotiomycetidae</taxon>
        <taxon>Eurotiales</taxon>
        <taxon>Aspergillaceae</taxon>
        <taxon>Penicillium</taxon>
    </lineage>
</organism>
<proteinExistence type="inferred from homology"/>
<dbReference type="Pfam" id="PF00106">
    <property type="entry name" value="adh_short"/>
    <property type="match status" value="1"/>
</dbReference>
<evidence type="ECO:0008006" key="6">
    <source>
        <dbReference type="Google" id="ProtNLM"/>
    </source>
</evidence>
<dbReference type="GO" id="GO:0016491">
    <property type="term" value="F:oxidoreductase activity"/>
    <property type="evidence" value="ECO:0007669"/>
    <property type="project" value="UniProtKB-KW"/>
</dbReference>
<accession>A0A9W9TSM5</accession>
<dbReference type="PRINTS" id="PR00081">
    <property type="entry name" value="GDHRDH"/>
</dbReference>
<dbReference type="OrthoDB" id="191139at2759"/>
<dbReference type="InterPro" id="IPR036291">
    <property type="entry name" value="NAD(P)-bd_dom_sf"/>
</dbReference>